<dbReference type="Pfam" id="PF03720">
    <property type="entry name" value="UDPG_MGDP_dh_C"/>
    <property type="match status" value="1"/>
</dbReference>
<reference evidence="13 14" key="1">
    <citation type="submission" date="2017-06" db="EMBL/GenBank/DDBJ databases">
        <authorList>
            <person name="Kim H.J."/>
            <person name="Triplett B.A."/>
        </authorList>
    </citation>
    <scope>NUCLEOTIDE SEQUENCE [LARGE SCALE GENOMIC DNA]</scope>
    <source>
        <strain evidence="13 14">CGMCC 4.2132</strain>
    </source>
</reference>
<evidence type="ECO:0000256" key="11">
    <source>
        <dbReference type="PIRSR" id="PIRSR500134-3"/>
    </source>
</evidence>
<keyword evidence="4 8" id="KW-0560">Oxidoreductase</keyword>
<evidence type="ECO:0000256" key="7">
    <source>
        <dbReference type="ARBA" id="ARBA00053241"/>
    </source>
</evidence>
<evidence type="ECO:0000256" key="1">
    <source>
        <dbReference type="ARBA" id="ARBA00004701"/>
    </source>
</evidence>
<keyword evidence="5 8" id="KW-0520">NAD</keyword>
<keyword evidence="14" id="KW-1185">Reference proteome</keyword>
<dbReference type="FunFam" id="1.20.5.100:FF:000001">
    <property type="entry name" value="UDP-glucose 6-dehydrogenase"/>
    <property type="match status" value="1"/>
</dbReference>
<dbReference type="GO" id="GO:0000271">
    <property type="term" value="P:polysaccharide biosynthetic process"/>
    <property type="evidence" value="ECO:0007669"/>
    <property type="project" value="InterPro"/>
</dbReference>
<proteinExistence type="inferred from homology"/>
<dbReference type="InterPro" id="IPR036220">
    <property type="entry name" value="UDP-Glc/GDP-Man_DH_C_sf"/>
</dbReference>
<feature type="binding site" evidence="10">
    <location>
        <begin position="255"/>
        <end position="259"/>
    </location>
    <ligand>
        <name>substrate</name>
    </ligand>
</feature>
<feature type="binding site" evidence="10">
    <location>
        <position position="329"/>
    </location>
    <ligand>
        <name>substrate</name>
    </ligand>
</feature>
<evidence type="ECO:0000256" key="5">
    <source>
        <dbReference type="ARBA" id="ARBA00023027"/>
    </source>
</evidence>
<dbReference type="Gene3D" id="3.40.50.720">
    <property type="entry name" value="NAD(P)-binding Rossmann-like Domain"/>
    <property type="match status" value="2"/>
</dbReference>
<dbReference type="EC" id="1.1.1.22" evidence="3 8"/>
<dbReference type="InterPro" id="IPR017476">
    <property type="entry name" value="UDP-Glc/GDP-Man"/>
</dbReference>
<dbReference type="PROSITE" id="PS51257">
    <property type="entry name" value="PROKAR_LIPOPROTEIN"/>
    <property type="match status" value="1"/>
</dbReference>
<evidence type="ECO:0000256" key="2">
    <source>
        <dbReference type="ARBA" id="ARBA00006601"/>
    </source>
</evidence>
<dbReference type="PANTHER" id="PTHR43750">
    <property type="entry name" value="UDP-GLUCOSE 6-DEHYDROGENASE TUAD"/>
    <property type="match status" value="1"/>
</dbReference>
<evidence type="ECO:0000313" key="14">
    <source>
        <dbReference type="Proteomes" id="UP000198282"/>
    </source>
</evidence>
<feature type="domain" description="UDP-glucose/GDP-mannose dehydrogenase C-terminal" evidence="12">
    <location>
        <begin position="322"/>
        <end position="423"/>
    </location>
</feature>
<feature type="binding site" evidence="11">
    <location>
        <position position="124"/>
    </location>
    <ligand>
        <name>NAD(+)</name>
        <dbReference type="ChEBI" id="CHEBI:57540"/>
    </ligand>
</feature>
<name>A0A239KG60_9ACTN</name>
<dbReference type="NCBIfam" id="TIGR03026">
    <property type="entry name" value="NDP-sugDHase"/>
    <property type="match status" value="1"/>
</dbReference>
<evidence type="ECO:0000313" key="13">
    <source>
        <dbReference type="EMBL" id="SNT17317.1"/>
    </source>
</evidence>
<comment type="similarity">
    <text evidence="2 8">Belongs to the UDP-glucose/GDP-mannose dehydrogenase family.</text>
</comment>
<feature type="binding site" evidence="10">
    <location>
        <position position="263"/>
    </location>
    <ligand>
        <name>substrate</name>
    </ligand>
</feature>
<dbReference type="InterPro" id="IPR008927">
    <property type="entry name" value="6-PGluconate_DH-like_C_sf"/>
</dbReference>
<dbReference type="UniPathway" id="UPA00038">
    <property type="reaction ID" value="UER00491"/>
</dbReference>
<evidence type="ECO:0000256" key="9">
    <source>
        <dbReference type="PIRSR" id="PIRSR500134-1"/>
    </source>
</evidence>
<feature type="active site" description="Nucleophile" evidence="9">
    <location>
        <position position="266"/>
    </location>
</feature>
<evidence type="ECO:0000256" key="4">
    <source>
        <dbReference type="ARBA" id="ARBA00023002"/>
    </source>
</evidence>
<feature type="binding site" evidence="10">
    <location>
        <position position="210"/>
    </location>
    <ligand>
        <name>substrate</name>
    </ligand>
</feature>
<dbReference type="InterPro" id="IPR001732">
    <property type="entry name" value="UDP-Glc/GDP-Man_DH_N"/>
</dbReference>
<evidence type="ECO:0000256" key="3">
    <source>
        <dbReference type="ARBA" id="ARBA00012954"/>
    </source>
</evidence>
<comment type="pathway">
    <text evidence="1">Nucleotide-sugar biosynthesis; UDP-alpha-D-glucuronate biosynthesis; UDP-alpha-D-glucuronate from UDP-alpha-D-glucose: step 1/1.</text>
</comment>
<gene>
    <name evidence="13" type="ORF">SAMN05216276_102737</name>
</gene>
<organism evidence="13 14">
    <name type="scientific">Streptosporangium subroseum</name>
    <dbReference type="NCBI Taxonomy" id="106412"/>
    <lineage>
        <taxon>Bacteria</taxon>
        <taxon>Bacillati</taxon>
        <taxon>Actinomycetota</taxon>
        <taxon>Actinomycetes</taxon>
        <taxon>Streptosporangiales</taxon>
        <taxon>Streptosporangiaceae</taxon>
        <taxon>Streptosporangium</taxon>
    </lineage>
</organism>
<feature type="binding site" evidence="11">
    <location>
        <position position="88"/>
    </location>
    <ligand>
        <name>NAD(+)</name>
        <dbReference type="ChEBI" id="CHEBI:57540"/>
    </ligand>
</feature>
<dbReference type="InterPro" id="IPR028357">
    <property type="entry name" value="UDPglc_DH_bac"/>
</dbReference>
<sequence length="439" mass="47276">MAYRLTMVGTGYLGATTSACMAELGFEVLSLDVDAEKISRLQAGDLPIYEPGLEEILRRNLANGRLRFTTSYEEAAAFGDVHFLCLGTPQKPGEYAADVSYLESAIESLAPYLNRECLIVGKSTVPVGTAQHLADKLARLAPIGSGAELAWNPEFLREGFAVKDTLHPDRIVLGVASDRAEKIMREVYASMLEAGTPMVITDYPTAELVKVAANAFLATKISFINAMAEVCEAAHADVKQLSLALSFDDRIGGKFLNPGLGFGGGCLPKDIRAFMARAGELGADQALTFLREVDAINMRRRARMVDLARELAGGSFQGCTVTVLGAAFKPNSDDIRDSPALDVAVKISQQGGQVTVYDPVAQENARRAHPELSYGASALEAAQGAHVVLLLTEWQEFIDLDPEQLGAAVATRKIVDGRNALDSETWRAAGWHYRALGRP</sequence>
<dbReference type="Proteomes" id="UP000198282">
    <property type="component" value="Unassembled WGS sequence"/>
</dbReference>
<dbReference type="SUPFAM" id="SSF51735">
    <property type="entry name" value="NAD(P)-binding Rossmann-fold domains"/>
    <property type="match status" value="1"/>
</dbReference>
<protein>
    <recommendedName>
        <fullName evidence="3 8">UDP-glucose 6-dehydrogenase</fullName>
        <ecNumber evidence="3 8">1.1.1.22</ecNumber>
    </recommendedName>
</protein>
<dbReference type="InterPro" id="IPR036291">
    <property type="entry name" value="NAD(P)-bd_dom_sf"/>
</dbReference>
<dbReference type="GO" id="GO:0006065">
    <property type="term" value="P:UDP-glucuronate biosynthetic process"/>
    <property type="evidence" value="ECO:0007669"/>
    <property type="project" value="UniProtKB-UniPathway"/>
</dbReference>
<dbReference type="GO" id="GO:0051287">
    <property type="term" value="F:NAD binding"/>
    <property type="evidence" value="ECO:0007669"/>
    <property type="project" value="InterPro"/>
</dbReference>
<feature type="binding site" evidence="11">
    <location>
        <position position="158"/>
    </location>
    <ligand>
        <name>NAD(+)</name>
        <dbReference type="ChEBI" id="CHEBI:57540"/>
    </ligand>
</feature>
<dbReference type="AlphaFoldDB" id="A0A239KG60"/>
<dbReference type="Pfam" id="PF00984">
    <property type="entry name" value="UDPG_MGDP_dh"/>
    <property type="match status" value="1"/>
</dbReference>
<dbReference type="PIRSF" id="PIRSF000124">
    <property type="entry name" value="UDPglc_GDPman_dh"/>
    <property type="match status" value="1"/>
</dbReference>
<dbReference type="SUPFAM" id="SSF48179">
    <property type="entry name" value="6-phosphogluconate dehydrogenase C-terminal domain-like"/>
    <property type="match status" value="1"/>
</dbReference>
<dbReference type="PIRSF" id="PIRSF500134">
    <property type="entry name" value="UDPglc_DH_bac"/>
    <property type="match status" value="1"/>
</dbReference>
<dbReference type="Gene3D" id="1.20.5.100">
    <property type="entry name" value="Cytochrome c1, transmembrane anchor, C-terminal"/>
    <property type="match status" value="1"/>
</dbReference>
<feature type="binding site" evidence="11">
    <location>
        <position position="32"/>
    </location>
    <ligand>
        <name>NAD(+)</name>
        <dbReference type="ChEBI" id="CHEBI:57540"/>
    </ligand>
</feature>
<evidence type="ECO:0000259" key="12">
    <source>
        <dbReference type="SMART" id="SM00984"/>
    </source>
</evidence>
<feature type="binding site" evidence="11">
    <location>
        <position position="269"/>
    </location>
    <ligand>
        <name>NAD(+)</name>
        <dbReference type="ChEBI" id="CHEBI:57540"/>
    </ligand>
</feature>
<dbReference type="InterPro" id="IPR014026">
    <property type="entry name" value="UDP-Glc/GDP-Man_DH_dimer"/>
</dbReference>
<evidence type="ECO:0000256" key="6">
    <source>
        <dbReference type="ARBA" id="ARBA00047473"/>
    </source>
</evidence>
<feature type="binding site" evidence="11">
    <location>
        <position position="336"/>
    </location>
    <ligand>
        <name>NAD(+)</name>
        <dbReference type="ChEBI" id="CHEBI:57540"/>
    </ligand>
</feature>
<dbReference type="PANTHER" id="PTHR43750:SF3">
    <property type="entry name" value="UDP-GLUCOSE 6-DEHYDROGENASE TUAD"/>
    <property type="match status" value="1"/>
</dbReference>
<dbReference type="OrthoDB" id="5193947at2"/>
<accession>A0A239KG60</accession>
<dbReference type="EMBL" id="FZOD01000027">
    <property type="protein sequence ID" value="SNT17317.1"/>
    <property type="molecule type" value="Genomic_DNA"/>
</dbReference>
<feature type="binding site" evidence="11">
    <location>
        <position position="37"/>
    </location>
    <ligand>
        <name>NAD(+)</name>
        <dbReference type="ChEBI" id="CHEBI:57540"/>
    </ligand>
</feature>
<dbReference type="SUPFAM" id="SSF52413">
    <property type="entry name" value="UDP-glucose/GDP-mannose dehydrogenase C-terminal domain"/>
    <property type="match status" value="1"/>
</dbReference>
<dbReference type="InterPro" id="IPR014027">
    <property type="entry name" value="UDP-Glc/GDP-Man_DH_C"/>
</dbReference>
<dbReference type="Pfam" id="PF03721">
    <property type="entry name" value="UDPG_MGDP_dh_N"/>
    <property type="match status" value="1"/>
</dbReference>
<evidence type="ECO:0000256" key="10">
    <source>
        <dbReference type="PIRSR" id="PIRSR500134-2"/>
    </source>
</evidence>
<feature type="binding site" evidence="10">
    <location>
        <begin position="155"/>
        <end position="158"/>
    </location>
    <ligand>
        <name>substrate</name>
    </ligand>
</feature>
<comment type="function">
    <text evidence="7">Catalyzes the conversion of UDP-glucose into UDP-glucuronate, one of the precursors of teichuronic acid.</text>
</comment>
<comment type="catalytic activity">
    <reaction evidence="6 8">
        <text>UDP-alpha-D-glucose + 2 NAD(+) + H2O = UDP-alpha-D-glucuronate + 2 NADH + 3 H(+)</text>
        <dbReference type="Rhea" id="RHEA:23596"/>
        <dbReference type="ChEBI" id="CHEBI:15377"/>
        <dbReference type="ChEBI" id="CHEBI:15378"/>
        <dbReference type="ChEBI" id="CHEBI:57540"/>
        <dbReference type="ChEBI" id="CHEBI:57945"/>
        <dbReference type="ChEBI" id="CHEBI:58052"/>
        <dbReference type="ChEBI" id="CHEBI:58885"/>
        <dbReference type="EC" id="1.1.1.22"/>
    </reaction>
</comment>
<evidence type="ECO:0000256" key="8">
    <source>
        <dbReference type="PIRNR" id="PIRNR000124"/>
    </source>
</evidence>
<dbReference type="SMART" id="SM00984">
    <property type="entry name" value="UDPG_MGDP_dh_C"/>
    <property type="match status" value="1"/>
</dbReference>
<dbReference type="GO" id="GO:0003979">
    <property type="term" value="F:UDP-glucose 6-dehydrogenase activity"/>
    <property type="evidence" value="ECO:0007669"/>
    <property type="project" value="UniProtKB-EC"/>
</dbReference>